<feature type="compositionally biased region" description="Basic and acidic residues" evidence="2">
    <location>
        <begin position="686"/>
        <end position="704"/>
    </location>
</feature>
<proteinExistence type="predicted"/>
<sequence length="983" mass="109061">MGNSSSLPQPESRQVIRVLKSPPFSISNPLFASVPAMVQEEEKPGTPLVPNALPNPKSQTSSSHPLDQDPSPPKKPQSSKDFILSVARKFSAQPLQNSDPGVWGVLTAISNNARKRQQGINILLIDDENCIGRLVADTRFQIESNAVSANHCKIYRKRIVTEDVGSSSRFCISVLLKDTSTNGTYLNWERLKRNSSEAELQHGDIISLAAPPHHELAFAFVFREVINSTPLMDGPVLKRKPEELGSENKRLKGIGIGAPEGPISLDDFRSLQRSNTELRKQLESQVLTVDTLRNEIRVAVDRHGNEMKELKESVSQSYLDQIKKLQHLLDVKQKELVEVNRISAERQHAMEDLNERLSACMQSRIDAVEIVNSQKASISELEARLDEERDQRREEREKAVADLKAALQRAQSEAQEESKRQCDTALRREKEQQEVINKLQELEKERCLLVETLRTKLEDTRQKLVISDNKLRQLEAQIREEQLSSANGRKINLMLVVLLCMLKQKVEELEHEMKGLRKELESEKAAREEAWAKVSTLELEINAAVRDLACERHRLKGARERIMLRCATCPQSAIRYIQFSGMLSFFVFTWLPCRETQLRAFYSTTEEISVMFTKQQEQLKAMQRTLEDEENYDNTSVDIDLNAKNGNITGTVVREKVAAVKDSSAASTPRVDRIQIVTTSNDDASDTEKHDCEIRSQEDHHTQDAECTSTERSVKGGFGSDIDGAGTAPTREGDPIDTDQVLETESPVADINFGERNIELNKCSTLAGDTMQLDDMAPVQENEEQIQRFYGESAHCSQSNAPLEVLKAMEDTEAGGTIKTADLLASEIAGSWALSTAPSVHGENESPRSGEDSDGDRSESEGAAALHCSNGQAAESQTVPSFASAANKLSQERQALNEMIEIVAPNFKDQFAIKGGACDAGRDSDSDTEGGGSHDSDENGHNAEGESPSDADTKEGSHQGDEDNEVNDLMDECDDATQEDSLG</sequence>
<feature type="compositionally biased region" description="Basic and acidic residues" evidence="2">
    <location>
        <begin position="842"/>
        <end position="860"/>
    </location>
</feature>
<keyword evidence="5" id="KW-1185">Reference proteome</keyword>
<reference evidence="4 5" key="1">
    <citation type="submission" date="2020-04" db="EMBL/GenBank/DDBJ databases">
        <title>Plant Genome Project.</title>
        <authorList>
            <person name="Zhang R.-G."/>
        </authorList>
    </citation>
    <scope>NUCLEOTIDE SEQUENCE [LARGE SCALE GENOMIC DNA]</scope>
    <source>
        <strain evidence="4">YNK0</strain>
        <tissue evidence="4">Leaf</tissue>
    </source>
</reference>
<feature type="compositionally biased region" description="Polar residues" evidence="2">
    <location>
        <begin position="56"/>
        <end position="65"/>
    </location>
</feature>
<evidence type="ECO:0000313" key="4">
    <source>
        <dbReference type="EMBL" id="KAF8412357.1"/>
    </source>
</evidence>
<feature type="coiled-coil region" evidence="1">
    <location>
        <begin position="371"/>
        <end position="526"/>
    </location>
</feature>
<name>A0A835A1E9_TETSI</name>
<feature type="region of interest" description="Disordered" evidence="2">
    <location>
        <begin position="677"/>
        <end position="738"/>
    </location>
</feature>
<protein>
    <recommendedName>
        <fullName evidence="3">FHA domain-containing protein</fullName>
    </recommendedName>
</protein>
<organism evidence="4 5">
    <name type="scientific">Tetracentron sinense</name>
    <name type="common">Spur-leaf</name>
    <dbReference type="NCBI Taxonomy" id="13715"/>
    <lineage>
        <taxon>Eukaryota</taxon>
        <taxon>Viridiplantae</taxon>
        <taxon>Streptophyta</taxon>
        <taxon>Embryophyta</taxon>
        <taxon>Tracheophyta</taxon>
        <taxon>Spermatophyta</taxon>
        <taxon>Magnoliopsida</taxon>
        <taxon>Trochodendrales</taxon>
        <taxon>Trochodendraceae</taxon>
        <taxon>Tetracentron</taxon>
    </lineage>
</organism>
<dbReference type="PROSITE" id="PS50006">
    <property type="entry name" value="FHA_DOMAIN"/>
    <property type="match status" value="1"/>
</dbReference>
<evidence type="ECO:0000259" key="3">
    <source>
        <dbReference type="PROSITE" id="PS50006"/>
    </source>
</evidence>
<keyword evidence="1" id="KW-0175">Coiled coil</keyword>
<feature type="compositionally biased region" description="Polar residues" evidence="2">
    <location>
        <begin position="869"/>
        <end position="879"/>
    </location>
</feature>
<dbReference type="SUPFAM" id="SSF49879">
    <property type="entry name" value="SMAD/FHA domain"/>
    <property type="match status" value="1"/>
</dbReference>
<dbReference type="OrthoDB" id="687730at2759"/>
<dbReference type="Gene3D" id="2.60.200.20">
    <property type="match status" value="1"/>
</dbReference>
<gene>
    <name evidence="4" type="ORF">HHK36_000320</name>
</gene>
<dbReference type="OMA" id="HHENEMK"/>
<dbReference type="AlphaFoldDB" id="A0A835A1E9"/>
<accession>A0A835A1E9</accession>
<dbReference type="Pfam" id="PF00498">
    <property type="entry name" value="FHA"/>
    <property type="match status" value="1"/>
</dbReference>
<feature type="coiled-coil region" evidence="1">
    <location>
        <begin position="275"/>
        <end position="313"/>
    </location>
</feature>
<feature type="domain" description="FHA" evidence="3">
    <location>
        <begin position="129"/>
        <end position="191"/>
    </location>
</feature>
<comment type="caution">
    <text evidence="4">The sequence shown here is derived from an EMBL/GenBank/DDBJ whole genome shotgun (WGS) entry which is preliminary data.</text>
</comment>
<feature type="region of interest" description="Disordered" evidence="2">
    <location>
        <begin position="916"/>
        <end position="983"/>
    </location>
</feature>
<feature type="compositionally biased region" description="Basic and acidic residues" evidence="2">
    <location>
        <begin position="932"/>
        <end position="944"/>
    </location>
</feature>
<feature type="compositionally biased region" description="Acidic residues" evidence="2">
    <location>
        <begin position="962"/>
        <end position="983"/>
    </location>
</feature>
<evidence type="ECO:0000313" key="5">
    <source>
        <dbReference type="Proteomes" id="UP000655225"/>
    </source>
</evidence>
<evidence type="ECO:0000256" key="1">
    <source>
        <dbReference type="SAM" id="Coils"/>
    </source>
</evidence>
<dbReference type="Proteomes" id="UP000655225">
    <property type="component" value="Unassembled WGS sequence"/>
</dbReference>
<dbReference type="InterPro" id="IPR008984">
    <property type="entry name" value="SMAD_FHA_dom_sf"/>
</dbReference>
<feature type="region of interest" description="Disordered" evidence="2">
    <location>
        <begin position="37"/>
        <end position="79"/>
    </location>
</feature>
<dbReference type="EMBL" id="JABCRI010000001">
    <property type="protein sequence ID" value="KAF8412357.1"/>
    <property type="molecule type" value="Genomic_DNA"/>
</dbReference>
<feature type="region of interest" description="Disordered" evidence="2">
    <location>
        <begin position="836"/>
        <end position="879"/>
    </location>
</feature>
<dbReference type="PANTHER" id="PTHR47458:SF1">
    <property type="entry name" value="SMAD_FHA DOMAIN-CONTAINING PROTEIN"/>
    <property type="match status" value="1"/>
</dbReference>
<dbReference type="InterPro" id="IPR000253">
    <property type="entry name" value="FHA_dom"/>
</dbReference>
<feature type="compositionally biased region" description="Basic and acidic residues" evidence="2">
    <location>
        <begin position="951"/>
        <end position="961"/>
    </location>
</feature>
<dbReference type="PANTHER" id="PTHR47458">
    <property type="entry name" value="SMAD/FHA DOMAIN-CONTAINING PROTEIN"/>
    <property type="match status" value="1"/>
</dbReference>
<evidence type="ECO:0000256" key="2">
    <source>
        <dbReference type="SAM" id="MobiDB-lite"/>
    </source>
</evidence>